<gene>
    <name evidence="1" type="ORF">FOYG_09715</name>
</gene>
<dbReference type="AlphaFoldDB" id="W9I5M0"/>
<proteinExistence type="predicted"/>
<evidence type="ECO:0000313" key="2">
    <source>
        <dbReference type="Proteomes" id="UP000030753"/>
    </source>
</evidence>
<name>W9I5M0_FUSOX</name>
<dbReference type="EMBL" id="JH717844">
    <property type="protein sequence ID" value="EWY88575.1"/>
    <property type="molecule type" value="Genomic_DNA"/>
</dbReference>
<dbReference type="Proteomes" id="UP000030753">
    <property type="component" value="Unassembled WGS sequence"/>
</dbReference>
<dbReference type="HOGENOM" id="CLU_2236671_0_0_1"/>
<organism evidence="1 2">
    <name type="scientific">Fusarium oxysporum NRRL 32931</name>
    <dbReference type="NCBI Taxonomy" id="660029"/>
    <lineage>
        <taxon>Eukaryota</taxon>
        <taxon>Fungi</taxon>
        <taxon>Dikarya</taxon>
        <taxon>Ascomycota</taxon>
        <taxon>Pezizomycotina</taxon>
        <taxon>Sordariomycetes</taxon>
        <taxon>Hypocreomycetidae</taxon>
        <taxon>Hypocreales</taxon>
        <taxon>Nectriaceae</taxon>
        <taxon>Fusarium</taxon>
        <taxon>Fusarium oxysporum species complex</taxon>
    </lineage>
</organism>
<reference evidence="1 2" key="1">
    <citation type="submission" date="2011-06" db="EMBL/GenBank/DDBJ databases">
        <title>The Genome Sequence of Fusarium oxysporum FOSC 3-a.</title>
        <authorList>
            <consortium name="The Broad Institute Genome Sequencing Platform"/>
            <person name="Ma L.-J."/>
            <person name="Gale L.R."/>
            <person name="Schwartz D.C."/>
            <person name="Zhou S."/>
            <person name="Corby-Kistler H."/>
            <person name="Young S.K."/>
            <person name="Zeng Q."/>
            <person name="Gargeya S."/>
            <person name="Fitzgerald M."/>
            <person name="Haas B."/>
            <person name="Abouelleil A."/>
            <person name="Alvarado L."/>
            <person name="Arachchi H.M."/>
            <person name="Berlin A."/>
            <person name="Brown A."/>
            <person name="Chapman S.B."/>
            <person name="Chen Z."/>
            <person name="Dunbar C."/>
            <person name="Freedman E."/>
            <person name="Gearin G."/>
            <person name="Gellesch M."/>
            <person name="Goldberg J."/>
            <person name="Griggs A."/>
            <person name="Gujja S."/>
            <person name="Heiman D."/>
            <person name="Howarth C."/>
            <person name="Larson L."/>
            <person name="Lui A."/>
            <person name="MacDonald P.J.P."/>
            <person name="Mehta T."/>
            <person name="Montmayeur A."/>
            <person name="Murphy C."/>
            <person name="Neiman D."/>
            <person name="Pearson M."/>
            <person name="Priest M."/>
            <person name="Roberts A."/>
            <person name="Saif S."/>
            <person name="Shea T."/>
            <person name="Shenoy N."/>
            <person name="Sisk P."/>
            <person name="Stolte C."/>
            <person name="Sykes S."/>
            <person name="Wortman J."/>
            <person name="Nusbaum C."/>
            <person name="Birren B."/>
        </authorList>
    </citation>
    <scope>NUCLEOTIDE SEQUENCE [LARGE SCALE GENOMIC DNA]</scope>
    <source>
        <strain evidence="2">FOSC 3-a</strain>
    </source>
</reference>
<sequence length="105" mass="11859">MRLYMYNIDHNIVLMIWLHSYATKFNDQTIILLCLPCVRALSRYLGTNDKVQIVVPSTIYTLSFSDRQMPTIILLQKLSLQVLVAHAPSEMIGLVIGEPAQSPGL</sequence>
<evidence type="ECO:0000313" key="1">
    <source>
        <dbReference type="EMBL" id="EWY88575.1"/>
    </source>
</evidence>
<protein>
    <submittedName>
        <fullName evidence="1">Uncharacterized protein</fullName>
    </submittedName>
</protein>
<accession>W9I5M0</accession>